<dbReference type="EMBL" id="MEIQ01000040">
    <property type="protein sequence ID" value="PIT50594.1"/>
    <property type="molecule type" value="Genomic_DNA"/>
</dbReference>
<organism evidence="1 2">
    <name type="scientific">Snodgrassella alvi</name>
    <dbReference type="NCBI Taxonomy" id="1196083"/>
    <lineage>
        <taxon>Bacteria</taxon>
        <taxon>Pseudomonadati</taxon>
        <taxon>Pseudomonadota</taxon>
        <taxon>Betaproteobacteria</taxon>
        <taxon>Neisseriales</taxon>
        <taxon>Neisseriaceae</taxon>
        <taxon>Snodgrassella</taxon>
    </lineage>
</organism>
<evidence type="ECO:0000313" key="1">
    <source>
        <dbReference type="EMBL" id="PIT50594.1"/>
    </source>
</evidence>
<name>A0A2N9XQI9_9NEIS</name>
<evidence type="ECO:0000313" key="2">
    <source>
        <dbReference type="Proteomes" id="UP000231484"/>
    </source>
</evidence>
<accession>A0A2N9XQI9</accession>
<gene>
    <name evidence="1" type="ORF">BHC48_06060</name>
</gene>
<comment type="caution">
    <text evidence="1">The sequence shown here is derived from an EMBL/GenBank/DDBJ whole genome shotgun (WGS) entry which is preliminary data.</text>
</comment>
<dbReference type="AlphaFoldDB" id="A0A2N9XQI9"/>
<sequence>MFKEILLLTLLSLGLNSFTWSESKINQKNISNFDKVSLLESNISSPQLETMFTSNITPQEAKQFATKLLAKINYDEKLILNAYKHDDYNTIYKYTLYDINDFITKPYSKVEENFFVIKKYFPFSEVMFPYLYCDTALIKLAKYAGSLGIHLRNSNDWITDEVIEEERLDFERAKFKCSQRVNMTYEEALKAHKIELYKIMDY</sequence>
<dbReference type="Proteomes" id="UP000231484">
    <property type="component" value="Unassembled WGS sequence"/>
</dbReference>
<protein>
    <submittedName>
        <fullName evidence="1">Uncharacterized protein</fullName>
    </submittedName>
</protein>
<proteinExistence type="predicted"/>
<reference evidence="1 2" key="1">
    <citation type="journal article" date="2017" name="MBio">
        <title>Type VI secretion-mediated competition in the bee gut microbiome.</title>
        <authorList>
            <person name="Steele M.I."/>
            <person name="Kwong W.K."/>
            <person name="Powell J.E."/>
            <person name="Whiteley M."/>
            <person name="Moran N.A."/>
        </authorList>
    </citation>
    <scope>NUCLEOTIDE SEQUENCE [LARGE SCALE GENOMIC DNA]</scope>
    <source>
        <strain evidence="1 2">Occ4-2</strain>
    </source>
</reference>